<proteinExistence type="predicted"/>
<sequence>MARFAALGVLRFDKLVPADLNTAAHEEMAESNPQRLAAGTPLSECFPAPSAIGEIIRLPQIQGIIESLVGPGCEYDHHSIHTREPRQVIAQSIHGDAIIDTRMHFDIQLLYFPHDVPPEMGGTMLIPGSHFRRINCSDIARYQNFLGQEKMHGKAGTVFALHHGIWHGGGRNETNRIRYMFKLRLNPKVRQKRLWDVSDIDQQNSGGEKIRSEIKRILGKKESWFEFADGQLEIVNRIKFWRFLTGDETFDTGYWLTRIENMPESVAG</sequence>
<protein>
    <recommendedName>
        <fullName evidence="3">Phytanoyl-CoA dioxygenase</fullName>
    </recommendedName>
</protein>
<dbReference type="EMBL" id="CP029803">
    <property type="protein sequence ID" value="AWT60140.1"/>
    <property type="molecule type" value="Genomic_DNA"/>
</dbReference>
<evidence type="ECO:0008006" key="3">
    <source>
        <dbReference type="Google" id="ProtNLM"/>
    </source>
</evidence>
<dbReference type="Proteomes" id="UP000247465">
    <property type="component" value="Chromosome"/>
</dbReference>
<evidence type="ECO:0000313" key="2">
    <source>
        <dbReference type="Proteomes" id="UP000247465"/>
    </source>
</evidence>
<dbReference type="AlphaFoldDB" id="A0A2Z4AM42"/>
<evidence type="ECO:0000313" key="1">
    <source>
        <dbReference type="EMBL" id="AWT60140.1"/>
    </source>
</evidence>
<dbReference type="Pfam" id="PF05721">
    <property type="entry name" value="PhyH"/>
    <property type="match status" value="1"/>
</dbReference>
<dbReference type="KEGG" id="mtar:DF168_01341"/>
<dbReference type="SUPFAM" id="SSF51197">
    <property type="entry name" value="Clavaminate synthase-like"/>
    <property type="match status" value="1"/>
</dbReference>
<organism evidence="1 2">
    <name type="scientific">Candidatus Moanibacter tarae</name>
    <dbReference type="NCBI Taxonomy" id="2200854"/>
    <lineage>
        <taxon>Bacteria</taxon>
        <taxon>Pseudomonadati</taxon>
        <taxon>Verrucomicrobiota</taxon>
        <taxon>Opitutia</taxon>
        <taxon>Puniceicoccales</taxon>
        <taxon>Puniceicoccales incertae sedis</taxon>
        <taxon>Candidatus Moanibacter</taxon>
    </lineage>
</organism>
<accession>A0A2Z4AM42</accession>
<name>A0A2Z4AM42_9BACT</name>
<dbReference type="InterPro" id="IPR008775">
    <property type="entry name" value="Phytyl_CoA_dOase-like"/>
</dbReference>
<dbReference type="GO" id="GO:0016706">
    <property type="term" value="F:2-oxoglutarate-dependent dioxygenase activity"/>
    <property type="evidence" value="ECO:0007669"/>
    <property type="project" value="UniProtKB-ARBA"/>
</dbReference>
<reference evidence="1 2" key="1">
    <citation type="submission" date="2018-06" db="EMBL/GenBank/DDBJ databases">
        <title>Draft Genome Sequence of a Novel Marine Bacterium Related to the Verrucomicrobia.</title>
        <authorList>
            <person name="Vosseberg J."/>
            <person name="Martijn J."/>
            <person name="Ettema T.J.G."/>
        </authorList>
    </citation>
    <scope>NUCLEOTIDE SEQUENCE [LARGE SCALE GENOMIC DNA]</scope>
    <source>
        <strain evidence="1">TARA_B100001123</strain>
    </source>
</reference>
<dbReference type="Gene3D" id="2.60.120.620">
    <property type="entry name" value="q2cbj1_9rhob like domain"/>
    <property type="match status" value="1"/>
</dbReference>
<gene>
    <name evidence="1" type="ORF">DF168_01341</name>
</gene>